<evidence type="ECO:0000313" key="3">
    <source>
        <dbReference type="Proteomes" id="UP000183997"/>
    </source>
</evidence>
<name>A0A1M6NBJ2_9FIRM</name>
<organism evidence="2 3">
    <name type="scientific">Desulforamulus aeronauticus DSM 10349</name>
    <dbReference type="NCBI Taxonomy" id="1121421"/>
    <lineage>
        <taxon>Bacteria</taxon>
        <taxon>Bacillati</taxon>
        <taxon>Bacillota</taxon>
        <taxon>Clostridia</taxon>
        <taxon>Eubacteriales</taxon>
        <taxon>Peptococcaceae</taxon>
        <taxon>Desulforamulus</taxon>
    </lineage>
</organism>
<dbReference type="RefSeq" id="WP_072910259.1">
    <property type="nucleotide sequence ID" value="NZ_FRAR01000004.1"/>
</dbReference>
<evidence type="ECO:0000259" key="1">
    <source>
        <dbReference type="Pfam" id="PF02342"/>
    </source>
</evidence>
<dbReference type="PANTHER" id="PTHR32097:SF3">
    <property type="entry name" value="TELLURITE RESISTANCE PROTEIN"/>
    <property type="match status" value="1"/>
</dbReference>
<feature type="domain" description="TerD" evidence="1">
    <location>
        <begin position="1"/>
        <end position="178"/>
    </location>
</feature>
<dbReference type="InterPro" id="IPR017115">
    <property type="entry name" value="Tellurite_resistance_TerA"/>
</dbReference>
<dbReference type="Proteomes" id="UP000183997">
    <property type="component" value="Unassembled WGS sequence"/>
</dbReference>
<dbReference type="Gene3D" id="2.60.60.30">
    <property type="entry name" value="sav2460 like domains"/>
    <property type="match status" value="2"/>
</dbReference>
<proteinExistence type="predicted"/>
<dbReference type="OrthoDB" id="179721at2"/>
<dbReference type="PANTHER" id="PTHR32097">
    <property type="entry name" value="CAMP-BINDING PROTEIN 1-RELATED"/>
    <property type="match status" value="1"/>
</dbReference>
<protein>
    <submittedName>
        <fullName evidence="2">Tellurite resistance protein TerA</fullName>
    </submittedName>
</protein>
<dbReference type="AlphaFoldDB" id="A0A1M6NBJ2"/>
<dbReference type="STRING" id="1121421.SAMN02745123_00032"/>
<evidence type="ECO:0000313" key="2">
    <source>
        <dbReference type="EMBL" id="SHJ93061.1"/>
    </source>
</evidence>
<dbReference type="CDD" id="cd06974">
    <property type="entry name" value="TerD_like"/>
    <property type="match status" value="2"/>
</dbReference>
<reference evidence="3" key="1">
    <citation type="submission" date="2016-11" db="EMBL/GenBank/DDBJ databases">
        <authorList>
            <person name="Varghese N."/>
            <person name="Submissions S."/>
        </authorList>
    </citation>
    <scope>NUCLEOTIDE SEQUENCE [LARGE SCALE GENOMIC DNA]</scope>
    <source>
        <strain evidence="3">DSM 10349</strain>
    </source>
</reference>
<accession>A0A1M6NBJ2</accession>
<sequence>MSLTVMRGQKTDITKKFPGLSEIMVGMGWETSNSGIEIDGAAFMLQQDGKCRNDEDFIFYGNPNGRGGAVTVEAAKTPDKAQLTINLKAVPADVQKIAFTLTIHEGPKRGHSFGQTPQVYLRVTNNGNEELLRFTIASGFTTETAIVVAELYRHHGEWKLNPIAMGYQGGLAALCGDFGIVVSDEPTIETPKPPVEKPPVEQPRQKLNLSKIELKKQGDKINLEKKANNKLGEILINLNWNQKSSKPTGLFGSIFGGSGGVDLDLGCLIEMKNGAKGVIQALGKQFGNLHAYPYIALDGDDRTGAVSSGENLRINGDHIPEFKRILVFAFIYQGVANWAEADGVVTLKQPGGPDIVVRMDEHDNRKIMCAIALIENVNNETFSIERMMRYFAGHAEMDKAFNWGLRWKAGSKD</sequence>
<dbReference type="EMBL" id="FRAR01000004">
    <property type="protein sequence ID" value="SHJ93061.1"/>
    <property type="molecule type" value="Genomic_DNA"/>
</dbReference>
<dbReference type="PIRSF" id="PIRSF037118">
    <property type="entry name" value="Tellurite_resistance_TerA"/>
    <property type="match status" value="1"/>
</dbReference>
<gene>
    <name evidence="2" type="ORF">SAMN02745123_00032</name>
</gene>
<dbReference type="InterPro" id="IPR051324">
    <property type="entry name" value="Stress/Tellurium_Resist"/>
</dbReference>
<dbReference type="Pfam" id="PF02342">
    <property type="entry name" value="TerD"/>
    <property type="match status" value="1"/>
</dbReference>
<dbReference type="InterPro" id="IPR003325">
    <property type="entry name" value="TerD"/>
</dbReference>
<keyword evidence="3" id="KW-1185">Reference proteome</keyword>